<comment type="caution">
    <text evidence="11">The sequence shown here is derived from an EMBL/GenBank/DDBJ whole genome shotgun (WGS) entry which is preliminary data.</text>
</comment>
<evidence type="ECO:0000313" key="11">
    <source>
        <dbReference type="EMBL" id="KPL53712.1"/>
    </source>
</evidence>
<dbReference type="Gene3D" id="3.30.565.10">
    <property type="entry name" value="Histidine kinase-like ATPase, C-terminal domain"/>
    <property type="match status" value="1"/>
</dbReference>
<dbReference type="SUPFAM" id="SSF47384">
    <property type="entry name" value="Homodimeric domain of signal transducing histidine kinase"/>
    <property type="match status" value="1"/>
</dbReference>
<name>A0A0P6VPE5_9HYPH</name>
<dbReference type="SMART" id="SM00387">
    <property type="entry name" value="HATPase_c"/>
    <property type="match status" value="1"/>
</dbReference>
<dbReference type="Gene3D" id="3.40.50.2300">
    <property type="match status" value="1"/>
</dbReference>
<feature type="domain" description="Response regulatory" evidence="9">
    <location>
        <begin position="707"/>
        <end position="825"/>
    </location>
</feature>
<dbReference type="RefSeq" id="WP_054359876.1">
    <property type="nucleotide sequence ID" value="NZ_LJYW01000001.1"/>
</dbReference>
<dbReference type="Gene3D" id="3.30.450.20">
    <property type="entry name" value="PAS domain"/>
    <property type="match status" value="2"/>
</dbReference>
<feature type="domain" description="Histidine kinase" evidence="8">
    <location>
        <begin position="467"/>
        <end position="684"/>
    </location>
</feature>
<dbReference type="CDD" id="cd00082">
    <property type="entry name" value="HisKA"/>
    <property type="match status" value="1"/>
</dbReference>
<evidence type="ECO:0000313" key="12">
    <source>
        <dbReference type="Proteomes" id="UP000048984"/>
    </source>
</evidence>
<dbReference type="InterPro" id="IPR036890">
    <property type="entry name" value="HATPase_C_sf"/>
</dbReference>
<dbReference type="InterPro" id="IPR000014">
    <property type="entry name" value="PAS"/>
</dbReference>
<feature type="modified residue" description="4-aspartylphosphate" evidence="6">
    <location>
        <position position="756"/>
    </location>
</feature>
<dbReference type="STRING" id="665126.ABB55_17065"/>
<reference evidence="11 12" key="2">
    <citation type="submission" date="2015-10" db="EMBL/GenBank/DDBJ databases">
        <title>Draft Genome Sequence of Prosthecomicrobium hirschii ATCC 27832.</title>
        <authorList>
            <person name="Daniel J."/>
            <person name="Givan S.A."/>
            <person name="Brun Y.V."/>
            <person name="Brown P.J."/>
        </authorList>
    </citation>
    <scope>NUCLEOTIDE SEQUENCE [LARGE SCALE GENOMIC DNA]</scope>
    <source>
        <strain evidence="11 12">16</strain>
    </source>
</reference>
<dbReference type="PRINTS" id="PR00344">
    <property type="entry name" value="BCTRLSENSOR"/>
</dbReference>
<accession>A0A0P6VPE5</accession>
<dbReference type="Pfam" id="PF00072">
    <property type="entry name" value="Response_reg"/>
    <property type="match status" value="1"/>
</dbReference>
<dbReference type="Proteomes" id="UP000048984">
    <property type="component" value="Unassembled WGS sequence"/>
</dbReference>
<sequence length="831" mass="89438">MNVARHRLEPRGLILAVAAALIAVAWAAVSGVLYIDARRAEDAARQDVGTTAAIFSEQAVRVIRSIDDVLRFAANGIADDPSPDALRRLVERKVIDLDLLVQLAFVDAQGLTLGTDKGPDPNATSVADREHIRVHLDRKTEGLFVGKPVVGRVSKRWSIQITRRIEKADGSLVGVVVASLDPHFFERFWAKTIGSQPICLRLIGRDGVLRAQSDDVEQALADNPDFAATVAALDAAGGQEAYRADRTAIVSLRAVEGFPLLVSAEMPRSEVASLIDVPALLTVGVLATLSILLMAALVWRSQNHLAAEQHRSTASERRLREAVDALPDAFTMYDPSGRLVACNRAFVAFVGLDSPAEAIGHTHEDLVRKGVAGGTFPDAAERPEDYVAARQRLFETVVPNYEFRAFGDRTFTITQRRTETGDTVAIRVEVTEQRRREAELAAGRERLKLLAEAADAANRAKTQFVATMSHELRTPLVAITGYARLLSEEPIGGRAAGYAATIVASSEHLSALVTDVLDFSQLEAGEMALSQAPFDVKDCVEQVAAIARGLVGTKPVTIRTEVAPDIGARRGDPIRIRQILINIAGNAAKFTDAGQIRIQAARLPDRSGIELVVADTGPGIPAEDRETVFEPFRQLERLNEQGLRGTGLGLAISRRLVRLMNGTVAIEDNPGGGTRFRLTLPLPPAEMPAAAESGGPSDPVDAPPSLTILVAEDVPVSRMLMETLLKRKGHTAHCVVDGQEAVEWARAHDFDLALLDLQMPRLGGMDAARLIRQETADRPKPVTIVALTADATPQTTAEALASGIDVVVVKPFKFTELDRVIALAAGRSKAS</sequence>
<dbReference type="InterPro" id="IPR003661">
    <property type="entry name" value="HisK_dim/P_dom"/>
</dbReference>
<dbReference type="EMBL" id="LJYW01000001">
    <property type="protein sequence ID" value="KPL53712.1"/>
    <property type="molecule type" value="Genomic_DNA"/>
</dbReference>
<dbReference type="AlphaFoldDB" id="A0A0P6VPE5"/>
<keyword evidence="12" id="KW-1185">Reference proteome</keyword>
<keyword evidence="3 6" id="KW-0597">Phosphoprotein</keyword>
<dbReference type="SMART" id="SM00388">
    <property type="entry name" value="HisKA"/>
    <property type="match status" value="1"/>
</dbReference>
<evidence type="ECO:0000259" key="9">
    <source>
        <dbReference type="PROSITE" id="PS50110"/>
    </source>
</evidence>
<dbReference type="PROSITE" id="PS50109">
    <property type="entry name" value="HIS_KIN"/>
    <property type="match status" value="1"/>
</dbReference>
<evidence type="ECO:0000256" key="3">
    <source>
        <dbReference type="ARBA" id="ARBA00022553"/>
    </source>
</evidence>
<dbReference type="GO" id="GO:0000155">
    <property type="term" value="F:phosphorelay sensor kinase activity"/>
    <property type="evidence" value="ECO:0007669"/>
    <property type="project" value="InterPro"/>
</dbReference>
<dbReference type="CDD" id="cd17546">
    <property type="entry name" value="REC_hyHK_CKI1_RcsC-like"/>
    <property type="match status" value="1"/>
</dbReference>
<dbReference type="EC" id="2.7.13.3" evidence="2"/>
<comment type="catalytic activity">
    <reaction evidence="1">
        <text>ATP + protein L-histidine = ADP + protein N-phospho-L-histidine.</text>
        <dbReference type="EC" id="2.7.13.3"/>
    </reaction>
</comment>
<organism evidence="11 12">
    <name type="scientific">Prosthecodimorpha hirschii</name>
    <dbReference type="NCBI Taxonomy" id="665126"/>
    <lineage>
        <taxon>Bacteria</taxon>
        <taxon>Pseudomonadati</taxon>
        <taxon>Pseudomonadota</taxon>
        <taxon>Alphaproteobacteria</taxon>
        <taxon>Hyphomicrobiales</taxon>
        <taxon>Ancalomicrobiaceae</taxon>
        <taxon>Prosthecodimorpha</taxon>
    </lineage>
</organism>
<dbReference type="Pfam" id="PF02518">
    <property type="entry name" value="HATPase_c"/>
    <property type="match status" value="1"/>
</dbReference>
<dbReference type="SUPFAM" id="SSF55785">
    <property type="entry name" value="PYP-like sensor domain (PAS domain)"/>
    <property type="match status" value="1"/>
</dbReference>
<dbReference type="InterPro" id="IPR003594">
    <property type="entry name" value="HATPase_dom"/>
</dbReference>
<dbReference type="SMART" id="SM00448">
    <property type="entry name" value="REC"/>
    <property type="match status" value="1"/>
</dbReference>
<dbReference type="SUPFAM" id="SSF55874">
    <property type="entry name" value="ATPase domain of HSP90 chaperone/DNA topoisomerase II/histidine kinase"/>
    <property type="match status" value="1"/>
</dbReference>
<dbReference type="SUPFAM" id="SSF52172">
    <property type="entry name" value="CheY-like"/>
    <property type="match status" value="1"/>
</dbReference>
<evidence type="ECO:0000256" key="5">
    <source>
        <dbReference type="ARBA" id="ARBA00022777"/>
    </source>
</evidence>
<dbReference type="PANTHER" id="PTHR43047">
    <property type="entry name" value="TWO-COMPONENT HISTIDINE PROTEIN KINASE"/>
    <property type="match status" value="1"/>
</dbReference>
<feature type="domain" description="PAS" evidence="10">
    <location>
        <begin position="315"/>
        <end position="352"/>
    </location>
</feature>
<evidence type="ECO:0000256" key="7">
    <source>
        <dbReference type="SAM" id="Phobius"/>
    </source>
</evidence>
<dbReference type="Gene3D" id="1.10.287.130">
    <property type="match status" value="1"/>
</dbReference>
<gene>
    <name evidence="11" type="ORF">ABB55_17065</name>
</gene>
<dbReference type="PROSITE" id="PS50110">
    <property type="entry name" value="RESPONSE_REGULATORY"/>
    <property type="match status" value="1"/>
</dbReference>
<evidence type="ECO:0000259" key="8">
    <source>
        <dbReference type="PROSITE" id="PS50109"/>
    </source>
</evidence>
<feature type="transmembrane region" description="Helical" evidence="7">
    <location>
        <begin position="12"/>
        <end position="35"/>
    </location>
</feature>
<dbReference type="CDD" id="cd16922">
    <property type="entry name" value="HATPase_EvgS-ArcB-TorS-like"/>
    <property type="match status" value="1"/>
</dbReference>
<dbReference type="PROSITE" id="PS50112">
    <property type="entry name" value="PAS"/>
    <property type="match status" value="1"/>
</dbReference>
<reference evidence="11 12" key="1">
    <citation type="submission" date="2015-09" db="EMBL/GenBank/DDBJ databases">
        <authorList>
            <person name="Jackson K.R."/>
            <person name="Lunt B.L."/>
            <person name="Fisher J.N.B."/>
            <person name="Gardner A.V."/>
            <person name="Bailey M.E."/>
            <person name="Deus L.M."/>
            <person name="Earl A.S."/>
            <person name="Gibby P.D."/>
            <person name="Hartmann K.A."/>
            <person name="Liu J.E."/>
            <person name="Manci A.M."/>
            <person name="Nielsen D.A."/>
            <person name="Solomon M.B."/>
            <person name="Breakwell D.P."/>
            <person name="Burnett S.H."/>
            <person name="Grose J.H."/>
        </authorList>
    </citation>
    <scope>NUCLEOTIDE SEQUENCE [LARGE SCALE GENOMIC DNA]</scope>
    <source>
        <strain evidence="11 12">16</strain>
    </source>
</reference>
<dbReference type="NCBIfam" id="TIGR00229">
    <property type="entry name" value="sensory_box"/>
    <property type="match status" value="1"/>
</dbReference>
<dbReference type="InterPro" id="IPR004358">
    <property type="entry name" value="Sig_transdc_His_kin-like_C"/>
</dbReference>
<keyword evidence="7" id="KW-0812">Transmembrane</keyword>
<dbReference type="InterPro" id="IPR035965">
    <property type="entry name" value="PAS-like_dom_sf"/>
</dbReference>
<protein>
    <recommendedName>
        <fullName evidence="2">histidine kinase</fullName>
        <ecNumber evidence="2">2.7.13.3</ecNumber>
    </recommendedName>
</protein>
<keyword evidence="7" id="KW-0472">Membrane</keyword>
<evidence type="ECO:0000259" key="10">
    <source>
        <dbReference type="PROSITE" id="PS50112"/>
    </source>
</evidence>
<dbReference type="InterPro" id="IPR001789">
    <property type="entry name" value="Sig_transdc_resp-reg_receiver"/>
</dbReference>
<keyword evidence="7" id="KW-1133">Transmembrane helix</keyword>
<dbReference type="InterPro" id="IPR011006">
    <property type="entry name" value="CheY-like_superfamily"/>
</dbReference>
<evidence type="ECO:0000256" key="6">
    <source>
        <dbReference type="PROSITE-ProRule" id="PRU00169"/>
    </source>
</evidence>
<proteinExistence type="predicted"/>
<evidence type="ECO:0000256" key="2">
    <source>
        <dbReference type="ARBA" id="ARBA00012438"/>
    </source>
</evidence>
<dbReference type="InterPro" id="IPR005467">
    <property type="entry name" value="His_kinase_dom"/>
</dbReference>
<keyword evidence="4" id="KW-0808">Transferase</keyword>
<dbReference type="PANTHER" id="PTHR43047:SF64">
    <property type="entry name" value="HISTIDINE KINASE CONTAINING CHEY-HOMOLOGOUS RECEIVER DOMAIN AND PAS DOMAIN-RELATED"/>
    <property type="match status" value="1"/>
</dbReference>
<evidence type="ECO:0000256" key="4">
    <source>
        <dbReference type="ARBA" id="ARBA00022679"/>
    </source>
</evidence>
<keyword evidence="5" id="KW-0418">Kinase</keyword>
<dbReference type="Pfam" id="PF12860">
    <property type="entry name" value="PAS_7"/>
    <property type="match status" value="1"/>
</dbReference>
<evidence type="ECO:0000256" key="1">
    <source>
        <dbReference type="ARBA" id="ARBA00000085"/>
    </source>
</evidence>
<dbReference type="Pfam" id="PF00512">
    <property type="entry name" value="HisKA"/>
    <property type="match status" value="1"/>
</dbReference>
<dbReference type="CDD" id="cd12914">
    <property type="entry name" value="PDC1_DGC_like"/>
    <property type="match status" value="1"/>
</dbReference>
<dbReference type="InterPro" id="IPR036097">
    <property type="entry name" value="HisK_dim/P_sf"/>
</dbReference>